<sequence>MAEDGMVLLKNEGDILPLNLNEIHSIAIVGPNKDKKFGKLLYGGSSAVKPPYEITLLKGLKDKCKNKVRIV</sequence>
<protein>
    <recommendedName>
        <fullName evidence="3">Glycoside hydrolase family 3 C-terminal domain-containing protein</fullName>
    </recommendedName>
</protein>
<gene>
    <name evidence="4" type="ORF">S01H4_28969</name>
</gene>
<evidence type="ECO:0000256" key="1">
    <source>
        <dbReference type="ARBA" id="ARBA00005336"/>
    </source>
</evidence>
<reference evidence="4" key="1">
    <citation type="journal article" date="2014" name="Front. Microbiol.">
        <title>High frequency of phylogenetically diverse reductive dehalogenase-homologous genes in deep subseafloor sedimentary metagenomes.</title>
        <authorList>
            <person name="Kawai M."/>
            <person name="Futagami T."/>
            <person name="Toyoda A."/>
            <person name="Takaki Y."/>
            <person name="Nishi S."/>
            <person name="Hori S."/>
            <person name="Arai W."/>
            <person name="Tsubouchi T."/>
            <person name="Morono Y."/>
            <person name="Uchiyama I."/>
            <person name="Ito T."/>
            <person name="Fujiyama A."/>
            <person name="Inagaki F."/>
            <person name="Takami H."/>
        </authorList>
    </citation>
    <scope>NUCLEOTIDE SEQUENCE</scope>
    <source>
        <strain evidence="4">Expedition CK06-06</strain>
    </source>
</reference>
<dbReference type="EMBL" id="BART01014588">
    <property type="protein sequence ID" value="GAG75653.1"/>
    <property type="molecule type" value="Genomic_DNA"/>
</dbReference>
<feature type="domain" description="Glycoside hydrolase family 3 C-terminal" evidence="3">
    <location>
        <begin position="6"/>
        <end position="66"/>
    </location>
</feature>
<evidence type="ECO:0000256" key="2">
    <source>
        <dbReference type="ARBA" id="ARBA00022801"/>
    </source>
</evidence>
<dbReference type="Pfam" id="PF01915">
    <property type="entry name" value="Glyco_hydro_3_C"/>
    <property type="match status" value="1"/>
</dbReference>
<dbReference type="InterPro" id="IPR050288">
    <property type="entry name" value="Cellulose_deg_GH3"/>
</dbReference>
<dbReference type="GO" id="GO:0004553">
    <property type="term" value="F:hydrolase activity, hydrolyzing O-glycosyl compounds"/>
    <property type="evidence" value="ECO:0007669"/>
    <property type="project" value="InterPro"/>
</dbReference>
<accession>X1ATP6</accession>
<dbReference type="SUPFAM" id="SSF52279">
    <property type="entry name" value="Beta-D-glucan exohydrolase, C-terminal domain"/>
    <property type="match status" value="1"/>
</dbReference>
<evidence type="ECO:0000259" key="3">
    <source>
        <dbReference type="Pfam" id="PF01915"/>
    </source>
</evidence>
<proteinExistence type="inferred from homology"/>
<keyword evidence="2" id="KW-0378">Hydrolase</keyword>
<feature type="non-terminal residue" evidence="4">
    <location>
        <position position="71"/>
    </location>
</feature>
<dbReference type="Gene3D" id="3.40.50.1700">
    <property type="entry name" value="Glycoside hydrolase family 3 C-terminal domain"/>
    <property type="match status" value="1"/>
</dbReference>
<comment type="caution">
    <text evidence="4">The sequence shown here is derived from an EMBL/GenBank/DDBJ whole genome shotgun (WGS) entry which is preliminary data.</text>
</comment>
<dbReference type="InterPro" id="IPR002772">
    <property type="entry name" value="Glyco_hydro_3_C"/>
</dbReference>
<dbReference type="GO" id="GO:0005975">
    <property type="term" value="P:carbohydrate metabolic process"/>
    <property type="evidence" value="ECO:0007669"/>
    <property type="project" value="InterPro"/>
</dbReference>
<dbReference type="PANTHER" id="PTHR42715:SF10">
    <property type="entry name" value="BETA-GLUCOSIDASE"/>
    <property type="match status" value="1"/>
</dbReference>
<dbReference type="AlphaFoldDB" id="X1ATP6"/>
<evidence type="ECO:0000313" key="4">
    <source>
        <dbReference type="EMBL" id="GAG75653.1"/>
    </source>
</evidence>
<comment type="similarity">
    <text evidence="1">Belongs to the glycosyl hydrolase 3 family.</text>
</comment>
<dbReference type="PANTHER" id="PTHR42715">
    <property type="entry name" value="BETA-GLUCOSIDASE"/>
    <property type="match status" value="1"/>
</dbReference>
<name>X1ATP6_9ZZZZ</name>
<organism evidence="4">
    <name type="scientific">marine sediment metagenome</name>
    <dbReference type="NCBI Taxonomy" id="412755"/>
    <lineage>
        <taxon>unclassified sequences</taxon>
        <taxon>metagenomes</taxon>
        <taxon>ecological metagenomes</taxon>
    </lineage>
</organism>
<dbReference type="InterPro" id="IPR036881">
    <property type="entry name" value="Glyco_hydro_3_C_sf"/>
</dbReference>